<comment type="similarity">
    <text evidence="1 7">Belongs to the universal ribosomal protein uL18 family.</text>
</comment>
<proteinExistence type="inferred from homology"/>
<dbReference type="GO" id="GO:0022625">
    <property type="term" value="C:cytosolic large ribosomal subunit"/>
    <property type="evidence" value="ECO:0007669"/>
    <property type="project" value="TreeGrafter"/>
</dbReference>
<dbReference type="GO" id="GO:0008097">
    <property type="term" value="F:5S rRNA binding"/>
    <property type="evidence" value="ECO:0007669"/>
    <property type="project" value="TreeGrafter"/>
</dbReference>
<dbReference type="InterPro" id="IPR004389">
    <property type="entry name" value="Ribosomal_uL18_bac-type"/>
</dbReference>
<name>A0A6J4HEV7_9ACTN</name>
<evidence type="ECO:0000256" key="6">
    <source>
        <dbReference type="ARBA" id="ARBA00035197"/>
    </source>
</evidence>
<accession>A0A6J4HEV7</accession>
<dbReference type="Pfam" id="PF00861">
    <property type="entry name" value="Ribosomal_L18p"/>
    <property type="match status" value="1"/>
</dbReference>
<dbReference type="AlphaFoldDB" id="A0A6J4HEV7"/>
<gene>
    <name evidence="7" type="primary">rplR</name>
    <name evidence="9" type="ORF">AVDCRST_MAG52-491</name>
</gene>
<protein>
    <recommendedName>
        <fullName evidence="6 7">Large ribosomal subunit protein uL18</fullName>
    </recommendedName>
</protein>
<evidence type="ECO:0000256" key="7">
    <source>
        <dbReference type="HAMAP-Rule" id="MF_01337"/>
    </source>
</evidence>
<dbReference type="InterPro" id="IPR057268">
    <property type="entry name" value="Ribosomal_L18"/>
</dbReference>
<comment type="subunit">
    <text evidence="7">Part of the 50S ribosomal subunit; part of the 5S rRNA/L5/L18/L25 subcomplex. Contacts the 5S and 23S rRNAs.</text>
</comment>
<dbReference type="Gene3D" id="3.30.420.100">
    <property type="match status" value="1"/>
</dbReference>
<feature type="region of interest" description="Disordered" evidence="8">
    <location>
        <begin position="1"/>
        <end position="26"/>
    </location>
</feature>
<keyword evidence="3 7" id="KW-0694">RNA-binding</keyword>
<dbReference type="CDD" id="cd00432">
    <property type="entry name" value="Ribosomal_L18_L5e"/>
    <property type="match status" value="1"/>
</dbReference>
<dbReference type="NCBIfam" id="TIGR00060">
    <property type="entry name" value="L18_bact"/>
    <property type="match status" value="1"/>
</dbReference>
<evidence type="ECO:0000256" key="5">
    <source>
        <dbReference type="ARBA" id="ARBA00023274"/>
    </source>
</evidence>
<evidence type="ECO:0000256" key="2">
    <source>
        <dbReference type="ARBA" id="ARBA00022730"/>
    </source>
</evidence>
<dbReference type="HAMAP" id="MF_01337_B">
    <property type="entry name" value="Ribosomal_uL18_B"/>
    <property type="match status" value="1"/>
</dbReference>
<comment type="function">
    <text evidence="7">This is one of the proteins that bind and probably mediate the attachment of the 5S RNA into the large ribosomal subunit, where it forms part of the central protuberance.</text>
</comment>
<dbReference type="PANTHER" id="PTHR12899:SF3">
    <property type="entry name" value="LARGE RIBOSOMAL SUBUNIT PROTEIN UL18M"/>
    <property type="match status" value="1"/>
</dbReference>
<reference evidence="9" key="1">
    <citation type="submission" date="2020-02" db="EMBL/GenBank/DDBJ databases">
        <authorList>
            <person name="Meier V. D."/>
        </authorList>
    </citation>
    <scope>NUCLEOTIDE SEQUENCE</scope>
    <source>
        <strain evidence="9">AVDCRST_MAG52</strain>
    </source>
</reference>
<dbReference type="SUPFAM" id="SSF53137">
    <property type="entry name" value="Translational machinery components"/>
    <property type="match status" value="1"/>
</dbReference>
<keyword evidence="4 7" id="KW-0689">Ribosomal protein</keyword>
<sequence length="140" mass="14737">MAQAATPKSGKTAGGHKPVGTDISTARRVSRLRRHNRLRKRVAGTAERPRLVVKRSSRHIHVQLVDDTVGRTLASASTMDAGLRGAEGDKSALARQVGALIADRAKSAGISAVVFDRGGNRYAGRIAALADGARESGLDF</sequence>
<dbReference type="EMBL" id="CADCTN010000035">
    <property type="protein sequence ID" value="CAA9221311.1"/>
    <property type="molecule type" value="Genomic_DNA"/>
</dbReference>
<dbReference type="GO" id="GO:0003735">
    <property type="term" value="F:structural constituent of ribosome"/>
    <property type="evidence" value="ECO:0007669"/>
    <property type="project" value="InterPro"/>
</dbReference>
<dbReference type="InterPro" id="IPR005484">
    <property type="entry name" value="Ribosomal_uL18_bac/plant/anim"/>
</dbReference>
<evidence type="ECO:0000256" key="4">
    <source>
        <dbReference type="ARBA" id="ARBA00022980"/>
    </source>
</evidence>
<dbReference type="PANTHER" id="PTHR12899">
    <property type="entry name" value="39S RIBOSOMAL PROTEIN L18, MITOCHONDRIAL"/>
    <property type="match status" value="1"/>
</dbReference>
<keyword evidence="5 7" id="KW-0687">Ribonucleoprotein</keyword>
<evidence type="ECO:0000256" key="8">
    <source>
        <dbReference type="SAM" id="MobiDB-lite"/>
    </source>
</evidence>
<dbReference type="GO" id="GO:0006412">
    <property type="term" value="P:translation"/>
    <property type="evidence" value="ECO:0007669"/>
    <property type="project" value="UniProtKB-UniRule"/>
</dbReference>
<evidence type="ECO:0000256" key="3">
    <source>
        <dbReference type="ARBA" id="ARBA00022884"/>
    </source>
</evidence>
<keyword evidence="2 7" id="KW-0699">rRNA-binding</keyword>
<evidence type="ECO:0000256" key="1">
    <source>
        <dbReference type="ARBA" id="ARBA00007116"/>
    </source>
</evidence>
<dbReference type="FunFam" id="3.30.420.100:FF:000001">
    <property type="entry name" value="50S ribosomal protein L18"/>
    <property type="match status" value="1"/>
</dbReference>
<evidence type="ECO:0000313" key="9">
    <source>
        <dbReference type="EMBL" id="CAA9221311.1"/>
    </source>
</evidence>
<organism evidence="9">
    <name type="scientific">uncultured Blastococcus sp</name>
    <dbReference type="NCBI Taxonomy" id="217144"/>
    <lineage>
        <taxon>Bacteria</taxon>
        <taxon>Bacillati</taxon>
        <taxon>Actinomycetota</taxon>
        <taxon>Actinomycetes</taxon>
        <taxon>Geodermatophilales</taxon>
        <taxon>Geodermatophilaceae</taxon>
        <taxon>Blastococcus</taxon>
        <taxon>environmental samples</taxon>
    </lineage>
</organism>